<dbReference type="InterPro" id="IPR011059">
    <property type="entry name" value="Metal-dep_hydrolase_composite"/>
</dbReference>
<dbReference type="Proteomes" id="UP000265618">
    <property type="component" value="Unassembled WGS sequence"/>
</dbReference>
<sequence length="333" mass="36054">LYLSLSPSTPLLSGMAMAWPWCTLSLSLSPSTPLMSGMAMVHCENDAMVAEGIAQCQSEGKESARYAQESRPELGEVESTTRVLCLADLHGTAVHIAHMSLDTCATFFDTREREDTVTGEVTAHHFCLDESLYKEWDHPEDLVMAPPLRPSSDVTSLSKRVAEGQLATCSDHCPFNRLQRTGLRRTPDTDDTWWTQGGIPPFWCMPGGTAGIEHRYIMAYQAAMATDSPLSDRLRCAGLGVAGRAAQVFGIQGKGYLAPGMDASITVVDPSSTTPVSASTHNQHLDHTLFEGVTASGAVSTVLRRGEVCVRDGVWQQGVTGGEFFTRSVAHKY</sequence>
<dbReference type="OrthoDB" id="1924787at2759"/>
<dbReference type="InterPro" id="IPR032466">
    <property type="entry name" value="Metal_Hydrolase"/>
</dbReference>
<dbReference type="SUPFAM" id="SSF51556">
    <property type="entry name" value="Metallo-dependent hydrolases"/>
    <property type="match status" value="1"/>
</dbReference>
<gene>
    <name evidence="2" type="ORF">KIPB_008128</name>
</gene>
<dbReference type="PANTHER" id="PTHR11647">
    <property type="entry name" value="HYDRANTOINASE/DIHYDROPYRIMIDINASE FAMILY MEMBER"/>
    <property type="match status" value="1"/>
</dbReference>
<evidence type="ECO:0000313" key="3">
    <source>
        <dbReference type="Proteomes" id="UP000265618"/>
    </source>
</evidence>
<dbReference type="SUPFAM" id="SSF51338">
    <property type="entry name" value="Composite domain of metallo-dependent hydrolases"/>
    <property type="match status" value="1"/>
</dbReference>
<evidence type="ECO:0000313" key="2">
    <source>
        <dbReference type="EMBL" id="GIQ86301.1"/>
    </source>
</evidence>
<reference evidence="2 3" key="1">
    <citation type="journal article" date="2018" name="PLoS ONE">
        <title>The draft genome of Kipferlia bialata reveals reductive genome evolution in fornicate parasites.</title>
        <authorList>
            <person name="Tanifuji G."/>
            <person name="Takabayashi S."/>
            <person name="Kume K."/>
            <person name="Takagi M."/>
            <person name="Nakayama T."/>
            <person name="Kamikawa R."/>
            <person name="Inagaki Y."/>
            <person name="Hashimoto T."/>
        </authorList>
    </citation>
    <scope>NUCLEOTIDE SEQUENCE [LARGE SCALE GENOMIC DNA]</scope>
    <source>
        <strain evidence="2">NY0173</strain>
    </source>
</reference>
<evidence type="ECO:0000256" key="1">
    <source>
        <dbReference type="ARBA" id="ARBA00008829"/>
    </source>
</evidence>
<dbReference type="GO" id="GO:0005829">
    <property type="term" value="C:cytosol"/>
    <property type="evidence" value="ECO:0007669"/>
    <property type="project" value="TreeGrafter"/>
</dbReference>
<proteinExistence type="inferred from homology"/>
<dbReference type="AlphaFoldDB" id="A0A9K3D1F8"/>
<protein>
    <recommendedName>
        <fullName evidence="4">Amidohydrolase-related domain-containing protein</fullName>
    </recommendedName>
</protein>
<organism evidence="2 3">
    <name type="scientific">Kipferlia bialata</name>
    <dbReference type="NCBI Taxonomy" id="797122"/>
    <lineage>
        <taxon>Eukaryota</taxon>
        <taxon>Metamonada</taxon>
        <taxon>Carpediemonas-like organisms</taxon>
        <taxon>Kipferlia</taxon>
    </lineage>
</organism>
<comment type="caution">
    <text evidence="2">The sequence shown here is derived from an EMBL/GenBank/DDBJ whole genome shotgun (WGS) entry which is preliminary data.</text>
</comment>
<keyword evidence="3" id="KW-1185">Reference proteome</keyword>
<comment type="similarity">
    <text evidence="1">Belongs to the metallo-dependent hydrolases superfamily. Hydantoinase/dihydropyrimidinase family.</text>
</comment>
<dbReference type="Gene3D" id="3.20.20.140">
    <property type="entry name" value="Metal-dependent hydrolases"/>
    <property type="match status" value="1"/>
</dbReference>
<accession>A0A9K3D1F8</accession>
<dbReference type="PANTHER" id="PTHR11647:SF1">
    <property type="entry name" value="COLLAPSIN RESPONSE MEDIATOR PROTEIN"/>
    <property type="match status" value="1"/>
</dbReference>
<dbReference type="EMBL" id="BDIP01002438">
    <property type="protein sequence ID" value="GIQ86301.1"/>
    <property type="molecule type" value="Genomic_DNA"/>
</dbReference>
<feature type="non-terminal residue" evidence="2">
    <location>
        <position position="1"/>
    </location>
</feature>
<evidence type="ECO:0008006" key="4">
    <source>
        <dbReference type="Google" id="ProtNLM"/>
    </source>
</evidence>
<dbReference type="InterPro" id="IPR050378">
    <property type="entry name" value="Metallo-dep_Hydrolases_sf"/>
</dbReference>
<name>A0A9K3D1F8_9EUKA</name>
<dbReference type="GO" id="GO:0016812">
    <property type="term" value="F:hydrolase activity, acting on carbon-nitrogen (but not peptide) bonds, in cyclic amides"/>
    <property type="evidence" value="ECO:0007669"/>
    <property type="project" value="TreeGrafter"/>
</dbReference>